<evidence type="ECO:0000313" key="3">
    <source>
        <dbReference type="Proteomes" id="UP000054321"/>
    </source>
</evidence>
<dbReference type="InParanoid" id="A0A0C3DSD1"/>
<dbReference type="Proteomes" id="UP000054321">
    <property type="component" value="Unassembled WGS sequence"/>
</dbReference>
<feature type="region of interest" description="Disordered" evidence="1">
    <location>
        <begin position="1"/>
        <end position="31"/>
    </location>
</feature>
<sequence>MTPPLIKDLSPSNNHFQPPSTTPPTVSPRGDERKEIHSYLAAHVSSLPRVITSWRQLRHWQWLAGSRKALTQYQTVPSHSIRSPSRKSRGSRMWYPPRPAGGHEAQSMRASWVRGISGRHSSGTTLLASVRGFRLPRAQDPGRGAERACAVEIRAMRMKGFEV</sequence>
<proteinExistence type="predicted"/>
<reference evidence="2 3" key="1">
    <citation type="submission" date="2014-04" db="EMBL/GenBank/DDBJ databases">
        <authorList>
            <consortium name="DOE Joint Genome Institute"/>
            <person name="Kuo A."/>
            <person name="Martino E."/>
            <person name="Perotto S."/>
            <person name="Kohler A."/>
            <person name="Nagy L.G."/>
            <person name="Floudas D."/>
            <person name="Copeland A."/>
            <person name="Barry K.W."/>
            <person name="Cichocki N."/>
            <person name="Veneault-Fourrey C."/>
            <person name="LaButti K."/>
            <person name="Lindquist E.A."/>
            <person name="Lipzen A."/>
            <person name="Lundell T."/>
            <person name="Morin E."/>
            <person name="Murat C."/>
            <person name="Sun H."/>
            <person name="Tunlid A."/>
            <person name="Henrissat B."/>
            <person name="Grigoriev I.V."/>
            <person name="Hibbett D.S."/>
            <person name="Martin F."/>
            <person name="Nordberg H.P."/>
            <person name="Cantor M.N."/>
            <person name="Hua S.X."/>
        </authorList>
    </citation>
    <scope>NUCLEOTIDE SEQUENCE [LARGE SCALE GENOMIC DNA]</scope>
    <source>
        <strain evidence="2 3">Zn</strain>
    </source>
</reference>
<keyword evidence="3" id="KW-1185">Reference proteome</keyword>
<reference evidence="3" key="2">
    <citation type="submission" date="2015-01" db="EMBL/GenBank/DDBJ databases">
        <title>Evolutionary Origins and Diversification of the Mycorrhizal Mutualists.</title>
        <authorList>
            <consortium name="DOE Joint Genome Institute"/>
            <consortium name="Mycorrhizal Genomics Consortium"/>
            <person name="Kohler A."/>
            <person name="Kuo A."/>
            <person name="Nagy L.G."/>
            <person name="Floudas D."/>
            <person name="Copeland A."/>
            <person name="Barry K.W."/>
            <person name="Cichocki N."/>
            <person name="Veneault-Fourrey C."/>
            <person name="LaButti K."/>
            <person name="Lindquist E.A."/>
            <person name="Lipzen A."/>
            <person name="Lundell T."/>
            <person name="Morin E."/>
            <person name="Murat C."/>
            <person name="Riley R."/>
            <person name="Ohm R."/>
            <person name="Sun H."/>
            <person name="Tunlid A."/>
            <person name="Henrissat B."/>
            <person name="Grigoriev I.V."/>
            <person name="Hibbett D.S."/>
            <person name="Martin F."/>
        </authorList>
    </citation>
    <scope>NUCLEOTIDE SEQUENCE [LARGE SCALE GENOMIC DNA]</scope>
    <source>
        <strain evidence="3">Zn</strain>
    </source>
</reference>
<feature type="region of interest" description="Disordered" evidence="1">
    <location>
        <begin position="73"/>
        <end position="92"/>
    </location>
</feature>
<evidence type="ECO:0000256" key="1">
    <source>
        <dbReference type="SAM" id="MobiDB-lite"/>
    </source>
</evidence>
<feature type="compositionally biased region" description="Polar residues" evidence="1">
    <location>
        <begin position="73"/>
        <end position="83"/>
    </location>
</feature>
<dbReference type="HOGENOM" id="CLU_1627588_0_0_1"/>
<dbReference type="AlphaFoldDB" id="A0A0C3DSD1"/>
<accession>A0A0C3DSD1</accession>
<dbReference type="EMBL" id="KN832872">
    <property type="protein sequence ID" value="KIN04973.1"/>
    <property type="molecule type" value="Genomic_DNA"/>
</dbReference>
<protein>
    <submittedName>
        <fullName evidence="2">Uncharacterized protein</fullName>
    </submittedName>
</protein>
<organism evidence="2 3">
    <name type="scientific">Oidiodendron maius (strain Zn)</name>
    <dbReference type="NCBI Taxonomy" id="913774"/>
    <lineage>
        <taxon>Eukaryota</taxon>
        <taxon>Fungi</taxon>
        <taxon>Dikarya</taxon>
        <taxon>Ascomycota</taxon>
        <taxon>Pezizomycotina</taxon>
        <taxon>Leotiomycetes</taxon>
        <taxon>Leotiomycetes incertae sedis</taxon>
        <taxon>Myxotrichaceae</taxon>
        <taxon>Oidiodendron</taxon>
    </lineage>
</organism>
<gene>
    <name evidence="2" type="ORF">OIDMADRAFT_25580</name>
</gene>
<name>A0A0C3DSD1_OIDMZ</name>
<evidence type="ECO:0000313" key="2">
    <source>
        <dbReference type="EMBL" id="KIN04973.1"/>
    </source>
</evidence>